<gene>
    <name evidence="1" type="ORF">QOZ84_09875</name>
</gene>
<comment type="caution">
    <text evidence="1">The sequence shown here is derived from an EMBL/GenBank/DDBJ whole genome shotgun (WGS) entry which is preliminary data.</text>
</comment>
<keyword evidence="2" id="KW-1185">Reference proteome</keyword>
<protein>
    <submittedName>
        <fullName evidence="1">Uncharacterized protein</fullName>
    </submittedName>
</protein>
<proteinExistence type="predicted"/>
<sequence>MNNDKLPYSLDDNSSSFQTLATSSVCKHYQPVPPVYLNVRKETLNHVNIGDPTNPYDYSEILSKVIIYANDVAKPFLRLIKESYKIPQKIPYPCENVPGEIDASIELEQWRAIASGTFYPIAYAQTIGLLAGVEDFVGVDQIVYYCASGEFPYVESDFDIDIDLVNGDPNDPDKPGGTGYTLVKFFPDNPDDLNGPGAYFFVVDPLVRVKLISDPS</sequence>
<accession>A0ABT7ECR0</accession>
<organism evidence="1 2">
    <name type="scientific">Romboutsia sedimentorum</name>
    <dbReference type="NCBI Taxonomy" id="1368474"/>
    <lineage>
        <taxon>Bacteria</taxon>
        <taxon>Bacillati</taxon>
        <taxon>Bacillota</taxon>
        <taxon>Clostridia</taxon>
        <taxon>Peptostreptococcales</taxon>
        <taxon>Peptostreptococcaceae</taxon>
        <taxon>Romboutsia</taxon>
    </lineage>
</organism>
<dbReference type="EMBL" id="JASKYM010000004">
    <property type="protein sequence ID" value="MDK2563858.1"/>
    <property type="molecule type" value="Genomic_DNA"/>
</dbReference>
<evidence type="ECO:0000313" key="2">
    <source>
        <dbReference type="Proteomes" id="UP001301012"/>
    </source>
</evidence>
<reference evidence="1 2" key="1">
    <citation type="submission" date="2023-05" db="EMBL/GenBank/DDBJ databases">
        <title>Rombocin, a short stable natural nisin variant, displays selective antimicrobial activity against Listeria monocytogenes and employs dual mode of action to kill target bacterial strains.</title>
        <authorList>
            <person name="Wambui J."/>
            <person name="Stephan R."/>
            <person name="Kuipers O.P."/>
        </authorList>
    </citation>
    <scope>NUCLEOTIDE SEQUENCE [LARGE SCALE GENOMIC DNA]</scope>
    <source>
        <strain evidence="1 2">RC002</strain>
    </source>
</reference>
<dbReference type="Proteomes" id="UP001301012">
    <property type="component" value="Unassembled WGS sequence"/>
</dbReference>
<name>A0ABT7ECR0_9FIRM</name>
<evidence type="ECO:0000313" key="1">
    <source>
        <dbReference type="EMBL" id="MDK2563858.1"/>
    </source>
</evidence>
<dbReference type="RefSeq" id="WP_284132796.1">
    <property type="nucleotide sequence ID" value="NZ_JASKYM010000004.1"/>
</dbReference>